<dbReference type="Proteomes" id="UP000258253">
    <property type="component" value="Unassembled WGS sequence"/>
</dbReference>
<evidence type="ECO:0000313" key="4">
    <source>
        <dbReference type="EMBL" id="SYR44938.1"/>
    </source>
</evidence>
<protein>
    <recommendedName>
        <fullName evidence="7">Restriction endonuclease subunit S</fullName>
    </recommendedName>
</protein>
<dbReference type="AlphaFoldDB" id="A0A0C7K7A1"/>
<name>A0A0C7K7A1_KLEPN</name>
<dbReference type="SUPFAM" id="SSF116734">
    <property type="entry name" value="DNA methylase specificity domain"/>
    <property type="match status" value="1"/>
</dbReference>
<evidence type="ECO:0000313" key="5">
    <source>
        <dbReference type="Proteomes" id="UP000258253"/>
    </source>
</evidence>
<reference evidence="5 6" key="1">
    <citation type="submission" date="2018-08" db="EMBL/GenBank/DDBJ databases">
        <authorList>
            <consortium name="Pathogen Informatics"/>
        </authorList>
    </citation>
    <scope>NUCLEOTIDE SEQUENCE [LARGE SCALE GENOMIC DNA]</scope>
    <source>
        <strain evidence="3 6">EuSCAPE_AT029</strain>
        <strain evidence="4 5">EuSCAPE_HU047</strain>
    </source>
</reference>
<evidence type="ECO:0000256" key="1">
    <source>
        <dbReference type="ARBA" id="ARBA00022747"/>
    </source>
</evidence>
<dbReference type="Proteomes" id="UP000259975">
    <property type="component" value="Unassembled WGS sequence"/>
</dbReference>
<proteinExistence type="predicted"/>
<dbReference type="GO" id="GO:0009307">
    <property type="term" value="P:DNA restriction-modification system"/>
    <property type="evidence" value="ECO:0007669"/>
    <property type="project" value="UniProtKB-KW"/>
</dbReference>
<gene>
    <name evidence="3" type="ORF">SAMEA3499901_04284</name>
    <name evidence="4" type="ORF">SAMEA3538828_03938</name>
</gene>
<accession>A0A0C7K7A1</accession>
<dbReference type="EMBL" id="UKGE01000019">
    <property type="protein sequence ID" value="SXN33234.1"/>
    <property type="molecule type" value="Genomic_DNA"/>
</dbReference>
<evidence type="ECO:0008006" key="7">
    <source>
        <dbReference type="Google" id="ProtNLM"/>
    </source>
</evidence>
<evidence type="ECO:0000313" key="6">
    <source>
        <dbReference type="Proteomes" id="UP000259975"/>
    </source>
</evidence>
<comment type="caution">
    <text evidence="3">The sequence shown here is derived from an EMBL/GenBank/DDBJ whole genome shotgun (WGS) entry which is preliminary data.</text>
</comment>
<dbReference type="InterPro" id="IPR044946">
    <property type="entry name" value="Restrct_endonuc_typeI_TRD_sf"/>
</dbReference>
<evidence type="ECO:0000313" key="3">
    <source>
        <dbReference type="EMBL" id="SXN33234.1"/>
    </source>
</evidence>
<sequence length="190" mass="21401">MLLTYKEIATFTAGSHISRIQESADGSAFRFYATEQFLVDDWQSAIVSAEKEQWVKTHQDVVLAQKGDVVISLIHGKAVRVSTENAGRILGNNYVKVDVDTSRIDAAWFLWHFNESPEGRRQRIQTTQGSTVVQRIAVNELKNFTVTLPPLAQQKTMGGLYLAAREKRFYQQRIAALSEQQILSLLSGMI</sequence>
<evidence type="ECO:0000256" key="2">
    <source>
        <dbReference type="ARBA" id="ARBA00023125"/>
    </source>
</evidence>
<dbReference type="Gene3D" id="3.90.220.20">
    <property type="entry name" value="DNA methylase specificity domains"/>
    <property type="match status" value="1"/>
</dbReference>
<dbReference type="GO" id="GO:0003677">
    <property type="term" value="F:DNA binding"/>
    <property type="evidence" value="ECO:0007669"/>
    <property type="project" value="UniProtKB-KW"/>
</dbReference>
<dbReference type="EMBL" id="ULCI01000017">
    <property type="protein sequence ID" value="SYR44938.1"/>
    <property type="molecule type" value="Genomic_DNA"/>
</dbReference>
<keyword evidence="1" id="KW-0680">Restriction system</keyword>
<keyword evidence="2" id="KW-0238">DNA-binding</keyword>
<dbReference type="KEGG" id="kpx:PMK1_00969"/>
<dbReference type="RefSeq" id="WP_020324789.1">
    <property type="nucleotide sequence ID" value="NZ_AP022139.1"/>
</dbReference>
<organism evidence="3 6">
    <name type="scientific">Klebsiella pneumoniae</name>
    <dbReference type="NCBI Taxonomy" id="573"/>
    <lineage>
        <taxon>Bacteria</taxon>
        <taxon>Pseudomonadati</taxon>
        <taxon>Pseudomonadota</taxon>
        <taxon>Gammaproteobacteria</taxon>
        <taxon>Enterobacterales</taxon>
        <taxon>Enterobacteriaceae</taxon>
        <taxon>Klebsiella/Raoultella group</taxon>
        <taxon>Klebsiella</taxon>
        <taxon>Klebsiella pneumoniae complex</taxon>
    </lineage>
</organism>